<evidence type="ECO:0000313" key="3">
    <source>
        <dbReference type="Proteomes" id="UP001623348"/>
    </source>
</evidence>
<evidence type="ECO:0000313" key="2">
    <source>
        <dbReference type="EMBL" id="GAB0180379.1"/>
    </source>
</evidence>
<sequence>MGKTMVKQAVPLQPMEDDDGAEIPSAAHGGPHAGASGCLKEAVTPWEAQAGASSWQDLWSRGERSPHWSRFAGRTCDPVGDPTLEQSGPEGLHPMEGTHAGAVCEEPQPMGRTHVGEVCGGPHAGAGEECEESSP</sequence>
<protein>
    <submittedName>
        <fullName evidence="2">Zinc finger and BTB domain-containing protein 5</fullName>
    </submittedName>
</protein>
<reference evidence="2 3" key="1">
    <citation type="submission" date="2024-06" db="EMBL/GenBank/DDBJ databases">
        <title>The draft genome of Grus japonensis, version 3.</title>
        <authorList>
            <person name="Nabeshima K."/>
            <person name="Suzuki S."/>
            <person name="Onuma M."/>
        </authorList>
    </citation>
    <scope>NUCLEOTIDE SEQUENCE [LARGE SCALE GENOMIC DNA]</scope>
    <source>
        <strain evidence="2 3">451A</strain>
    </source>
</reference>
<dbReference type="EMBL" id="BAAFJT010000001">
    <property type="protein sequence ID" value="GAB0180379.1"/>
    <property type="molecule type" value="Genomic_DNA"/>
</dbReference>
<dbReference type="Proteomes" id="UP001623348">
    <property type="component" value="Unassembled WGS sequence"/>
</dbReference>
<proteinExistence type="predicted"/>
<evidence type="ECO:0000256" key="1">
    <source>
        <dbReference type="SAM" id="MobiDB-lite"/>
    </source>
</evidence>
<gene>
    <name evidence="2" type="ORF">GRJ2_000503200</name>
</gene>
<comment type="caution">
    <text evidence="2">The sequence shown here is derived from an EMBL/GenBank/DDBJ whole genome shotgun (WGS) entry which is preliminary data.</text>
</comment>
<feature type="region of interest" description="Disordered" evidence="1">
    <location>
        <begin position="70"/>
        <end position="135"/>
    </location>
</feature>
<organism evidence="2 3">
    <name type="scientific">Grus japonensis</name>
    <name type="common">Japanese crane</name>
    <name type="synonym">Red-crowned crane</name>
    <dbReference type="NCBI Taxonomy" id="30415"/>
    <lineage>
        <taxon>Eukaryota</taxon>
        <taxon>Metazoa</taxon>
        <taxon>Chordata</taxon>
        <taxon>Craniata</taxon>
        <taxon>Vertebrata</taxon>
        <taxon>Euteleostomi</taxon>
        <taxon>Archelosauria</taxon>
        <taxon>Archosauria</taxon>
        <taxon>Dinosauria</taxon>
        <taxon>Saurischia</taxon>
        <taxon>Theropoda</taxon>
        <taxon>Coelurosauria</taxon>
        <taxon>Aves</taxon>
        <taxon>Neognathae</taxon>
        <taxon>Neoaves</taxon>
        <taxon>Gruiformes</taxon>
        <taxon>Gruidae</taxon>
        <taxon>Grus</taxon>
    </lineage>
</organism>
<feature type="compositionally biased region" description="Low complexity" evidence="1">
    <location>
        <begin position="24"/>
        <end position="37"/>
    </location>
</feature>
<feature type="region of interest" description="Disordered" evidence="1">
    <location>
        <begin position="1"/>
        <end position="37"/>
    </location>
</feature>
<dbReference type="AlphaFoldDB" id="A0ABC9W458"/>
<accession>A0ABC9W458</accession>
<keyword evidence="3" id="KW-1185">Reference proteome</keyword>
<name>A0ABC9W458_GRUJA</name>